<dbReference type="PANTHER" id="PTHR21477:SF13">
    <property type="entry name" value="KIAA0930"/>
    <property type="match status" value="1"/>
</dbReference>
<dbReference type="AlphaFoldDB" id="A0A1R0GTG9"/>
<dbReference type="OrthoDB" id="1906921at2759"/>
<organism evidence="1 2">
    <name type="scientific">Smittium mucronatum</name>
    <dbReference type="NCBI Taxonomy" id="133383"/>
    <lineage>
        <taxon>Eukaryota</taxon>
        <taxon>Fungi</taxon>
        <taxon>Fungi incertae sedis</taxon>
        <taxon>Zoopagomycota</taxon>
        <taxon>Kickxellomycotina</taxon>
        <taxon>Harpellomycetes</taxon>
        <taxon>Harpellales</taxon>
        <taxon>Legeriomycetaceae</taxon>
        <taxon>Smittium</taxon>
    </lineage>
</organism>
<accession>A0A1R0GTG9</accession>
<dbReference type="InterPro" id="IPR019141">
    <property type="entry name" value="DUF2045"/>
</dbReference>
<dbReference type="Proteomes" id="UP000187455">
    <property type="component" value="Unassembled WGS sequence"/>
</dbReference>
<reference evidence="1 2" key="1">
    <citation type="journal article" date="2016" name="Mol. Biol. Evol.">
        <title>Genome-Wide Survey of Gut Fungi (Harpellales) Reveals the First Horizontally Transferred Ubiquitin Gene from a Mosquito Host.</title>
        <authorList>
            <person name="Wang Y."/>
            <person name="White M.M."/>
            <person name="Kvist S."/>
            <person name="Moncalvo J.M."/>
        </authorList>
    </citation>
    <scope>NUCLEOTIDE SEQUENCE [LARGE SCALE GENOMIC DNA]</scope>
    <source>
        <strain evidence="1 2">ALG-7-W6</strain>
    </source>
</reference>
<protein>
    <submittedName>
        <fullName evidence="1">Uncharacterized protein</fullName>
    </submittedName>
</protein>
<name>A0A1R0GTG9_9FUNG</name>
<evidence type="ECO:0000313" key="2">
    <source>
        <dbReference type="Proteomes" id="UP000187455"/>
    </source>
</evidence>
<evidence type="ECO:0000313" key="1">
    <source>
        <dbReference type="EMBL" id="OLY80175.1"/>
    </source>
</evidence>
<dbReference type="Pfam" id="PF09741">
    <property type="entry name" value="DUF2045"/>
    <property type="match status" value="1"/>
</dbReference>
<sequence>MCDIYSILSDIGSRNLVLPSDKDEFDDKNDKAPPDSLSAHPDDIIWEKTFLKYFVHDLEAEHDDMLFFVKKKDSSGKNPIIVSRKPSSPDKFQMPDIEISWKESLFLNLIVQMPCTLTITVNRTIDQDNKLNSSLKKTVEKKVYALPNFPQEINNKGISDPPQSSYPLIYFIVQDFQDCLEDVLISPGEFFSVELSTFIKCPKFPSNDPLKDFGVSSKKSFGTDQFALDGQSHFFSPNPSNNNQELSDEKTLQEPTKKIVLYSSISSYDELLDMYMCKKKNASILVRMRNSSHNIEYVKLPSVDKSGSIQLGIKGANFELDVDIDQENDILFHKSLKHSCSNPSMKFDSTKRPAPLKIFDQKYKSSPYLFSSFSFEKYQKVDASNPKFNSAPIADRLLCPNDNENENLSGLSPKMPVVKSYCSLLINNQYRRFSSGTGMEDHYVGIPKLLPSSQNSRKVAPKLGGMLDSLPSPPLNSTCTALESLNSHKKNPHPKNKEKTFAKWFQNISIPNVVSGGLGMAFQHKPEPDSLNCFVNFVYIPWEVIIDDLISSKNSVD</sequence>
<keyword evidence="2" id="KW-1185">Reference proteome</keyword>
<proteinExistence type="predicted"/>
<comment type="caution">
    <text evidence="1">The sequence shown here is derived from an EMBL/GenBank/DDBJ whole genome shotgun (WGS) entry which is preliminary data.</text>
</comment>
<dbReference type="EMBL" id="LSSL01003698">
    <property type="protein sequence ID" value="OLY80175.1"/>
    <property type="molecule type" value="Genomic_DNA"/>
</dbReference>
<dbReference type="PANTHER" id="PTHR21477">
    <property type="entry name" value="ZGC:172139"/>
    <property type="match status" value="1"/>
</dbReference>
<gene>
    <name evidence="1" type="ORF">AYI68_g5732</name>
</gene>